<gene>
    <name evidence="2" type="ORF">BPOR_1102g00020</name>
</gene>
<evidence type="ECO:0000313" key="3">
    <source>
        <dbReference type="Proteomes" id="UP000297280"/>
    </source>
</evidence>
<dbReference type="EMBL" id="PQXO01001096">
    <property type="protein sequence ID" value="TGO81567.1"/>
    <property type="molecule type" value="Genomic_DNA"/>
</dbReference>
<reference evidence="2 3" key="1">
    <citation type="submission" date="2017-12" db="EMBL/GenBank/DDBJ databases">
        <title>Comparative genomics of Botrytis spp.</title>
        <authorList>
            <person name="Valero-Jimenez C.A."/>
            <person name="Tapia P."/>
            <person name="Veloso J."/>
            <person name="Silva-Moreno E."/>
            <person name="Staats M."/>
            <person name="Valdes J.H."/>
            <person name="Van Kan J.A.L."/>
        </authorList>
    </citation>
    <scope>NUCLEOTIDE SEQUENCE [LARGE SCALE GENOMIC DNA]</scope>
    <source>
        <strain evidence="2 3">MUCL3349</strain>
    </source>
</reference>
<evidence type="ECO:0000256" key="1">
    <source>
        <dbReference type="SAM" id="MobiDB-lite"/>
    </source>
</evidence>
<sequence length="70" mass="7675">MIKASLQVPMINLPPPPPPTNPKAPEGAAERLFDEMCDSISVDLRLELSEKSVRILPPSNSTMFSISKQL</sequence>
<protein>
    <submittedName>
        <fullName evidence="2">Uncharacterized protein</fullName>
    </submittedName>
</protein>
<feature type="region of interest" description="Disordered" evidence="1">
    <location>
        <begin position="1"/>
        <end position="27"/>
    </location>
</feature>
<proteinExistence type="predicted"/>
<organism evidence="2 3">
    <name type="scientific">Botrytis porri</name>
    <dbReference type="NCBI Taxonomy" id="87229"/>
    <lineage>
        <taxon>Eukaryota</taxon>
        <taxon>Fungi</taxon>
        <taxon>Dikarya</taxon>
        <taxon>Ascomycota</taxon>
        <taxon>Pezizomycotina</taxon>
        <taxon>Leotiomycetes</taxon>
        <taxon>Helotiales</taxon>
        <taxon>Sclerotiniaceae</taxon>
        <taxon>Botrytis</taxon>
    </lineage>
</organism>
<accession>A0A4Z1KJD0</accession>
<name>A0A4Z1KJD0_9HELO</name>
<evidence type="ECO:0000313" key="2">
    <source>
        <dbReference type="EMBL" id="TGO81567.1"/>
    </source>
</evidence>
<feature type="compositionally biased region" description="Pro residues" evidence="1">
    <location>
        <begin position="12"/>
        <end position="22"/>
    </location>
</feature>
<keyword evidence="3" id="KW-1185">Reference proteome</keyword>
<dbReference type="Proteomes" id="UP000297280">
    <property type="component" value="Unassembled WGS sequence"/>
</dbReference>
<dbReference type="AlphaFoldDB" id="A0A4Z1KJD0"/>
<comment type="caution">
    <text evidence="2">The sequence shown here is derived from an EMBL/GenBank/DDBJ whole genome shotgun (WGS) entry which is preliminary data.</text>
</comment>